<dbReference type="InterPro" id="IPR009057">
    <property type="entry name" value="Homeodomain-like_sf"/>
</dbReference>
<dbReference type="Gene3D" id="1.10.357.10">
    <property type="entry name" value="Tetracycline Repressor, domain 2"/>
    <property type="match status" value="1"/>
</dbReference>
<feature type="DNA-binding region" description="H-T-H motif" evidence="4">
    <location>
        <begin position="8"/>
        <end position="27"/>
    </location>
</feature>
<evidence type="ECO:0000256" key="1">
    <source>
        <dbReference type="ARBA" id="ARBA00023015"/>
    </source>
</evidence>
<accession>A0A2L0UHB4</accession>
<dbReference type="SUPFAM" id="SSF48498">
    <property type="entry name" value="Tetracyclin repressor-like, C-terminal domain"/>
    <property type="match status" value="1"/>
</dbReference>
<dbReference type="Pfam" id="PF00440">
    <property type="entry name" value="TetR_N"/>
    <property type="match status" value="1"/>
</dbReference>
<evidence type="ECO:0000256" key="2">
    <source>
        <dbReference type="ARBA" id="ARBA00023125"/>
    </source>
</evidence>
<dbReference type="InterPro" id="IPR036271">
    <property type="entry name" value="Tet_transcr_reg_TetR-rel_C_sf"/>
</dbReference>
<dbReference type="GO" id="GO:0003700">
    <property type="term" value="F:DNA-binding transcription factor activity"/>
    <property type="evidence" value="ECO:0007669"/>
    <property type="project" value="TreeGrafter"/>
</dbReference>
<keyword evidence="1" id="KW-0805">Transcription regulation</keyword>
<reference evidence="6 7" key="1">
    <citation type="submission" date="2017-11" db="EMBL/GenBank/DDBJ databases">
        <title>Draft genome of Arthrobacter agilis strain UMCV2, a plant growth-promoting rhizobacterium and biocontrol capacity of phytopathogenic fungi.</title>
        <authorList>
            <person name="Martinez-Camara R."/>
            <person name="Santoyo G."/>
            <person name="Moreno-Hagelsieb G."/>
            <person name="Valencia-Cantero E."/>
        </authorList>
    </citation>
    <scope>NUCLEOTIDE SEQUENCE [LARGE SCALE GENOMIC DNA]</scope>
    <source>
        <strain evidence="6 7">UMCV2</strain>
    </source>
</reference>
<evidence type="ECO:0000256" key="3">
    <source>
        <dbReference type="ARBA" id="ARBA00023163"/>
    </source>
</evidence>
<evidence type="ECO:0000313" key="7">
    <source>
        <dbReference type="Proteomes" id="UP000239187"/>
    </source>
</evidence>
<keyword evidence="3" id="KW-0804">Transcription</keyword>
<proteinExistence type="predicted"/>
<evidence type="ECO:0000256" key="4">
    <source>
        <dbReference type="PROSITE-ProRule" id="PRU00335"/>
    </source>
</evidence>
<keyword evidence="2 4" id="KW-0238">DNA-binding</keyword>
<evidence type="ECO:0000259" key="5">
    <source>
        <dbReference type="PROSITE" id="PS50977"/>
    </source>
</evidence>
<dbReference type="AlphaFoldDB" id="A0A2L0UHB4"/>
<dbReference type="InterPro" id="IPR050109">
    <property type="entry name" value="HTH-type_TetR-like_transc_reg"/>
</dbReference>
<name>A0A2L0UHB4_9MICC</name>
<feature type="domain" description="HTH tetR-type" evidence="5">
    <location>
        <begin position="1"/>
        <end position="45"/>
    </location>
</feature>
<protein>
    <submittedName>
        <fullName evidence="6">TetR family transcriptional regulator</fullName>
    </submittedName>
</protein>
<evidence type="ECO:0000313" key="6">
    <source>
        <dbReference type="EMBL" id="AUZ88641.1"/>
    </source>
</evidence>
<dbReference type="GO" id="GO:0000976">
    <property type="term" value="F:transcription cis-regulatory region binding"/>
    <property type="evidence" value="ECO:0007669"/>
    <property type="project" value="TreeGrafter"/>
</dbReference>
<dbReference type="PANTHER" id="PTHR30055">
    <property type="entry name" value="HTH-TYPE TRANSCRIPTIONAL REGULATOR RUTR"/>
    <property type="match status" value="1"/>
</dbReference>
<dbReference type="PROSITE" id="PS50977">
    <property type="entry name" value="HTH_TETR_2"/>
    <property type="match status" value="1"/>
</dbReference>
<dbReference type="InterPro" id="IPR001647">
    <property type="entry name" value="HTH_TetR"/>
</dbReference>
<organism evidence="6 7">
    <name type="scientific">Arthrobacter agilis</name>
    <dbReference type="NCBI Taxonomy" id="37921"/>
    <lineage>
        <taxon>Bacteria</taxon>
        <taxon>Bacillati</taxon>
        <taxon>Actinomycetota</taxon>
        <taxon>Actinomycetes</taxon>
        <taxon>Micrococcales</taxon>
        <taxon>Micrococcaceae</taxon>
        <taxon>Arthrobacter</taxon>
    </lineage>
</organism>
<dbReference type="PANTHER" id="PTHR30055:SF234">
    <property type="entry name" value="HTH-TYPE TRANSCRIPTIONAL REGULATOR BETI"/>
    <property type="match status" value="1"/>
</dbReference>
<sequence>MQGVTVTPVDAILERARVSPATLYAHFGNKEGLITQALQRRLSAWDRTWQQCIDAADTPEEKVLAVFDALAQHRRSLHPSRWCVFLGVTAEAPSRGPELEDILAGDTRLLADRLGELAAGLVGAGRSENLAQHLVLVYTGVLGMILRGADADTAIADGRRIAAITVSAFGTADA</sequence>
<gene>
    <name evidence="6" type="ORF">CVO76_14080</name>
</gene>
<dbReference type="Proteomes" id="UP000239187">
    <property type="component" value="Chromosome"/>
</dbReference>
<dbReference type="EMBL" id="CP024915">
    <property type="protein sequence ID" value="AUZ88641.1"/>
    <property type="molecule type" value="Genomic_DNA"/>
</dbReference>
<dbReference type="SUPFAM" id="SSF46689">
    <property type="entry name" value="Homeodomain-like"/>
    <property type="match status" value="1"/>
</dbReference>